<keyword evidence="1" id="KW-0812">Transmembrane</keyword>
<dbReference type="EMBL" id="BQXS01011187">
    <property type="protein sequence ID" value="GKT36302.1"/>
    <property type="molecule type" value="Genomic_DNA"/>
</dbReference>
<keyword evidence="3" id="KW-1185">Reference proteome</keyword>
<evidence type="ECO:0000313" key="3">
    <source>
        <dbReference type="Proteomes" id="UP001057375"/>
    </source>
</evidence>
<gene>
    <name evidence="2" type="ORF">ADUPG1_009295</name>
</gene>
<evidence type="ECO:0000313" key="2">
    <source>
        <dbReference type="EMBL" id="GKT36302.1"/>
    </source>
</evidence>
<accession>A0ABQ5KV15</accession>
<name>A0ABQ5KV15_9EUKA</name>
<organism evidence="2 3">
    <name type="scientific">Aduncisulcus paluster</name>
    <dbReference type="NCBI Taxonomy" id="2918883"/>
    <lineage>
        <taxon>Eukaryota</taxon>
        <taxon>Metamonada</taxon>
        <taxon>Carpediemonas-like organisms</taxon>
        <taxon>Aduncisulcus</taxon>
    </lineage>
</organism>
<evidence type="ECO:0000256" key="1">
    <source>
        <dbReference type="SAM" id="Phobius"/>
    </source>
</evidence>
<keyword evidence="1" id="KW-1133">Transmembrane helix</keyword>
<comment type="caution">
    <text evidence="2">The sequence shown here is derived from an EMBL/GenBank/DDBJ whole genome shotgun (WGS) entry which is preliminary data.</text>
</comment>
<dbReference type="Proteomes" id="UP001057375">
    <property type="component" value="Unassembled WGS sequence"/>
</dbReference>
<feature type="transmembrane region" description="Helical" evidence="1">
    <location>
        <begin position="105"/>
        <end position="127"/>
    </location>
</feature>
<keyword evidence="1" id="KW-0472">Membrane</keyword>
<proteinExistence type="predicted"/>
<sequence>MCIGSELQSNGFINDPDKESLREETECIYILHYSSLPSTCAPPWLSLTGSNMTSISFHSVLEVVPGCLVLLPEMPHLQPSVSVTLNPIVYPELSSLFTPFLRSSLLPFFLPSFLPSLSFSHLLALFFKQNAICLDRR</sequence>
<reference evidence="2" key="1">
    <citation type="submission" date="2022-03" db="EMBL/GenBank/DDBJ databases">
        <title>Draft genome sequence of Aduncisulcus paluster, a free-living microaerophilic Fornicata.</title>
        <authorList>
            <person name="Yuyama I."/>
            <person name="Kume K."/>
            <person name="Tamura T."/>
            <person name="Inagaki Y."/>
            <person name="Hashimoto T."/>
        </authorList>
    </citation>
    <scope>NUCLEOTIDE SEQUENCE</scope>
    <source>
        <strain evidence="2">NY0171</strain>
    </source>
</reference>
<protein>
    <submittedName>
        <fullName evidence="2">Uncharacterized protein</fullName>
    </submittedName>
</protein>